<evidence type="ECO:0000313" key="16">
    <source>
        <dbReference type="Proteomes" id="UP000886857"/>
    </source>
</evidence>
<dbReference type="InterPro" id="IPR002646">
    <property type="entry name" value="PolA_pol_head_dom"/>
</dbReference>
<evidence type="ECO:0000256" key="3">
    <source>
        <dbReference type="ARBA" id="ARBA00022694"/>
    </source>
</evidence>
<organism evidence="15 16">
    <name type="scientific">Candidatus Limadaptatus stercoripullorum</name>
    <dbReference type="NCBI Taxonomy" id="2840846"/>
    <lineage>
        <taxon>Bacteria</taxon>
        <taxon>Bacillati</taxon>
        <taxon>Bacillota</taxon>
        <taxon>Clostridia</taxon>
        <taxon>Eubacteriales</taxon>
        <taxon>Candidatus Limadaptatus</taxon>
    </lineage>
</organism>
<keyword evidence="9" id="KW-0460">Magnesium</keyword>
<evidence type="ECO:0000256" key="7">
    <source>
        <dbReference type="ARBA" id="ARBA00022800"/>
    </source>
</evidence>
<protein>
    <submittedName>
        <fullName evidence="15">CCA tRNA nucleotidyltransferase</fullName>
    </submittedName>
</protein>
<dbReference type="InterPro" id="IPR006674">
    <property type="entry name" value="HD_domain"/>
</dbReference>
<feature type="domain" description="Poly A polymerase head" evidence="12">
    <location>
        <begin position="21"/>
        <end position="148"/>
    </location>
</feature>
<dbReference type="GO" id="GO:0003723">
    <property type="term" value="F:RNA binding"/>
    <property type="evidence" value="ECO:0007669"/>
    <property type="project" value="UniProtKB-KW"/>
</dbReference>
<gene>
    <name evidence="15" type="ORF">IAC73_02980</name>
</gene>
<evidence type="ECO:0000313" key="15">
    <source>
        <dbReference type="EMBL" id="HIU98790.1"/>
    </source>
</evidence>
<dbReference type="InterPro" id="IPR050124">
    <property type="entry name" value="tRNA_CCA-adding_enzyme"/>
</dbReference>
<comment type="cofactor">
    <cofactor evidence="1">
        <name>Mg(2+)</name>
        <dbReference type="ChEBI" id="CHEBI:18420"/>
    </cofactor>
</comment>
<evidence type="ECO:0000256" key="8">
    <source>
        <dbReference type="ARBA" id="ARBA00022840"/>
    </source>
</evidence>
<evidence type="ECO:0000256" key="2">
    <source>
        <dbReference type="ARBA" id="ARBA00022679"/>
    </source>
</evidence>
<evidence type="ECO:0000259" key="13">
    <source>
        <dbReference type="Pfam" id="PF01966"/>
    </source>
</evidence>
<feature type="domain" description="HD" evidence="13">
    <location>
        <begin position="271"/>
        <end position="346"/>
    </location>
</feature>
<dbReference type="InterPro" id="IPR032828">
    <property type="entry name" value="PolyA_RNA-bd"/>
</dbReference>
<comment type="caution">
    <text evidence="15">The sequence shown here is derived from an EMBL/GenBank/DDBJ whole genome shotgun (WGS) entry which is preliminary data.</text>
</comment>
<dbReference type="AlphaFoldDB" id="A0A9D1N9I7"/>
<evidence type="ECO:0000256" key="1">
    <source>
        <dbReference type="ARBA" id="ARBA00001946"/>
    </source>
</evidence>
<proteinExistence type="inferred from homology"/>
<evidence type="ECO:0000256" key="10">
    <source>
        <dbReference type="ARBA" id="ARBA00022884"/>
    </source>
</evidence>
<keyword evidence="10 11" id="KW-0694">RNA-binding</keyword>
<evidence type="ECO:0000256" key="5">
    <source>
        <dbReference type="ARBA" id="ARBA00022723"/>
    </source>
</evidence>
<dbReference type="Gene3D" id="3.30.460.10">
    <property type="entry name" value="Beta Polymerase, domain 2"/>
    <property type="match status" value="1"/>
</dbReference>
<keyword evidence="7" id="KW-0692">RNA repair</keyword>
<dbReference type="NCBIfam" id="TIGR00277">
    <property type="entry name" value="HDIG"/>
    <property type="match status" value="1"/>
</dbReference>
<dbReference type="Proteomes" id="UP000886857">
    <property type="component" value="Unassembled WGS sequence"/>
</dbReference>
<dbReference type="GO" id="GO:0008033">
    <property type="term" value="P:tRNA processing"/>
    <property type="evidence" value="ECO:0007669"/>
    <property type="project" value="UniProtKB-KW"/>
</dbReference>
<dbReference type="Pfam" id="PF01966">
    <property type="entry name" value="HD"/>
    <property type="match status" value="1"/>
</dbReference>
<reference evidence="15" key="2">
    <citation type="journal article" date="2021" name="PeerJ">
        <title>Extensive microbial diversity within the chicken gut microbiome revealed by metagenomics and culture.</title>
        <authorList>
            <person name="Gilroy R."/>
            <person name="Ravi A."/>
            <person name="Getino M."/>
            <person name="Pursley I."/>
            <person name="Horton D.L."/>
            <person name="Alikhan N.F."/>
            <person name="Baker D."/>
            <person name="Gharbi K."/>
            <person name="Hall N."/>
            <person name="Watson M."/>
            <person name="Adriaenssens E.M."/>
            <person name="Foster-Nyarko E."/>
            <person name="Jarju S."/>
            <person name="Secka A."/>
            <person name="Antonio M."/>
            <person name="Oren A."/>
            <person name="Chaudhuri R.R."/>
            <person name="La Ragione R."/>
            <person name="Hildebrand F."/>
            <person name="Pallen M.J."/>
        </authorList>
    </citation>
    <scope>NUCLEOTIDE SEQUENCE</scope>
    <source>
        <strain evidence="15">10406</strain>
    </source>
</reference>
<keyword evidence="2 11" id="KW-0808">Transferase</keyword>
<name>A0A9D1N9I7_9FIRM</name>
<dbReference type="Pfam" id="PF01743">
    <property type="entry name" value="PolyA_pol"/>
    <property type="match status" value="1"/>
</dbReference>
<dbReference type="InterPro" id="IPR043519">
    <property type="entry name" value="NT_sf"/>
</dbReference>
<evidence type="ECO:0000259" key="14">
    <source>
        <dbReference type="Pfam" id="PF12627"/>
    </source>
</evidence>
<evidence type="ECO:0000256" key="6">
    <source>
        <dbReference type="ARBA" id="ARBA00022741"/>
    </source>
</evidence>
<dbReference type="EMBL" id="DVOE01000044">
    <property type="protein sequence ID" value="HIU98790.1"/>
    <property type="molecule type" value="Genomic_DNA"/>
</dbReference>
<accession>A0A9D1N9I7</accession>
<keyword evidence="8" id="KW-0067">ATP-binding</keyword>
<keyword evidence="6" id="KW-0547">Nucleotide-binding</keyword>
<evidence type="ECO:0000259" key="12">
    <source>
        <dbReference type="Pfam" id="PF01743"/>
    </source>
</evidence>
<dbReference type="GO" id="GO:0016779">
    <property type="term" value="F:nucleotidyltransferase activity"/>
    <property type="evidence" value="ECO:0007669"/>
    <property type="project" value="UniProtKB-KW"/>
</dbReference>
<sequence length="455" mass="50042">MAVDAVAFRRLAELFRPRAVLYAVGGFCRDRLLGAEPHDLDICSKLTVGEVTELLEGSGFVIHRSYPRLGTACISSEGFSAEYTCFRTDSYPDGSGVHRPGEVRFTGDIALDARRRDFTANAVYFDPLEEGYTDPTGGIEDIKNRVLRAADTPSRVFSEDGLRVLRLARLAAETGFEPEEETFLAARASVRNILDIVPERILPELDRIFAADAAYPALGTTDGHRRGLELLDELGALELLLPELTALKGLRQNANYHIYDAFRHSVEAYAAAPRAIRWAALLHDIGKRIAVERTGKMHEHAALGAEAASARLAALRMPKKRAERICRLIALHMVDLKGDMSESKLRLFAAENREYIEDLAALRMADGFATRGLPADQPRFLRIYRDMLAEGAPMCLADLAVTGEDAAAAGLRGAEIGEALGELLRCAVNAPSLRRRENALAFLERRAAKARKEEG</sequence>
<reference evidence="15" key="1">
    <citation type="submission" date="2020-10" db="EMBL/GenBank/DDBJ databases">
        <authorList>
            <person name="Gilroy R."/>
        </authorList>
    </citation>
    <scope>NUCLEOTIDE SEQUENCE</scope>
    <source>
        <strain evidence="15">10406</strain>
    </source>
</reference>
<dbReference type="SUPFAM" id="SSF81301">
    <property type="entry name" value="Nucleotidyltransferase"/>
    <property type="match status" value="1"/>
</dbReference>
<dbReference type="SUPFAM" id="SSF81891">
    <property type="entry name" value="Poly A polymerase C-terminal region-like"/>
    <property type="match status" value="1"/>
</dbReference>
<keyword evidence="4" id="KW-0548">Nucleotidyltransferase</keyword>
<dbReference type="PANTHER" id="PTHR47545:SF1">
    <property type="entry name" value="MULTIFUNCTIONAL CCA PROTEIN"/>
    <property type="match status" value="1"/>
</dbReference>
<dbReference type="PANTHER" id="PTHR47545">
    <property type="entry name" value="MULTIFUNCTIONAL CCA PROTEIN"/>
    <property type="match status" value="1"/>
</dbReference>
<dbReference type="InterPro" id="IPR006675">
    <property type="entry name" value="HDIG_dom"/>
</dbReference>
<dbReference type="GO" id="GO:0005524">
    <property type="term" value="F:ATP binding"/>
    <property type="evidence" value="ECO:0007669"/>
    <property type="project" value="UniProtKB-KW"/>
</dbReference>
<comment type="similarity">
    <text evidence="11">Belongs to the tRNA nucleotidyltransferase/poly(A) polymerase family.</text>
</comment>
<evidence type="ECO:0000256" key="4">
    <source>
        <dbReference type="ARBA" id="ARBA00022695"/>
    </source>
</evidence>
<dbReference type="GO" id="GO:0046872">
    <property type="term" value="F:metal ion binding"/>
    <property type="evidence" value="ECO:0007669"/>
    <property type="project" value="UniProtKB-KW"/>
</dbReference>
<dbReference type="Gene3D" id="1.10.3090.10">
    <property type="entry name" value="cca-adding enzyme, domain 2"/>
    <property type="match status" value="1"/>
</dbReference>
<feature type="domain" description="tRNA nucleotidyltransferase/poly(A) polymerase RNA and SrmB- binding" evidence="14">
    <location>
        <begin position="175"/>
        <end position="246"/>
    </location>
</feature>
<dbReference type="GO" id="GO:0042245">
    <property type="term" value="P:RNA repair"/>
    <property type="evidence" value="ECO:0007669"/>
    <property type="project" value="UniProtKB-KW"/>
</dbReference>
<evidence type="ECO:0000256" key="11">
    <source>
        <dbReference type="RuleBase" id="RU003953"/>
    </source>
</evidence>
<evidence type="ECO:0000256" key="9">
    <source>
        <dbReference type="ARBA" id="ARBA00022842"/>
    </source>
</evidence>
<keyword evidence="3" id="KW-0819">tRNA processing</keyword>
<dbReference type="Pfam" id="PF12627">
    <property type="entry name" value="PolyA_pol_RNAbd"/>
    <property type="match status" value="1"/>
</dbReference>
<keyword evidence="5" id="KW-0479">Metal-binding</keyword>